<name>A0A7X9QG28_STRRT</name>
<dbReference type="Pfam" id="PF20434">
    <property type="entry name" value="BD-FAE"/>
    <property type="match status" value="1"/>
</dbReference>
<dbReference type="EMBL" id="JABASA010000020">
    <property type="protein sequence ID" value="NMD49721.1"/>
    <property type="molecule type" value="Genomic_DNA"/>
</dbReference>
<dbReference type="SUPFAM" id="SSF53474">
    <property type="entry name" value="alpha/beta-Hydrolases"/>
    <property type="match status" value="1"/>
</dbReference>
<accession>A0A7X9QG28</accession>
<dbReference type="GO" id="GO:0016787">
    <property type="term" value="F:hydrolase activity"/>
    <property type="evidence" value="ECO:0007669"/>
    <property type="project" value="UniProtKB-KW"/>
</dbReference>
<dbReference type="InterPro" id="IPR049492">
    <property type="entry name" value="BD-FAE-like_dom"/>
</dbReference>
<reference evidence="2 3" key="1">
    <citation type="submission" date="2020-04" db="EMBL/GenBank/DDBJ databases">
        <title>MicrobeNet Type strains.</title>
        <authorList>
            <person name="Nicholson A.C."/>
        </authorList>
    </citation>
    <scope>NUCLEOTIDE SEQUENCE [LARGE SCALE GENOMIC DNA]</scope>
    <source>
        <strain evidence="2 3">DSM 22768</strain>
    </source>
</reference>
<dbReference type="RefSeq" id="WP_193523877.1">
    <property type="nucleotide sequence ID" value="NZ_JABASA010000020.1"/>
</dbReference>
<evidence type="ECO:0000313" key="2">
    <source>
        <dbReference type="EMBL" id="NMD49721.1"/>
    </source>
</evidence>
<proteinExistence type="predicted"/>
<dbReference type="AlphaFoldDB" id="A0A7X9QG28"/>
<keyword evidence="2" id="KW-0378">Hydrolase</keyword>
<feature type="domain" description="BD-FAE-like" evidence="1">
    <location>
        <begin position="132"/>
        <end position="200"/>
    </location>
</feature>
<dbReference type="Proteomes" id="UP000532121">
    <property type="component" value="Unassembled WGS sequence"/>
</dbReference>
<sequence>MKINKDTTIRDLVTNPLFEGYGHLLFPVDLNFSLDETMAGITNSSHYIWYSNLHLESSLEVLNYLLKERQQGRQIFYPIYSQEEIRKDSCKAGTGLFFFRGKRDNPFAVVNAGGGFHYVAALHDSLPQALVISQAGYNAFALIYRPQTAYEDLGRALDFIYSHADELGVSRENYSLWGGSAGARMAITLGNLAGLRRFTRSSISQAAAVVSQYTGYATVSSDDAPTFANCGTNDGIANWRVMEKRMKGLSQLGIASECHVYKGLRHGFGLGKNTPAEGWIHQALAFWQEEMNRSRRRRQ</sequence>
<evidence type="ECO:0000259" key="1">
    <source>
        <dbReference type="Pfam" id="PF20434"/>
    </source>
</evidence>
<dbReference type="InterPro" id="IPR029058">
    <property type="entry name" value="AB_hydrolase_fold"/>
</dbReference>
<dbReference type="Gene3D" id="3.40.50.1820">
    <property type="entry name" value="alpha/beta hydrolase"/>
    <property type="match status" value="1"/>
</dbReference>
<evidence type="ECO:0000313" key="3">
    <source>
        <dbReference type="Proteomes" id="UP000532121"/>
    </source>
</evidence>
<comment type="caution">
    <text evidence="2">The sequence shown here is derived from an EMBL/GenBank/DDBJ whole genome shotgun (WGS) entry which is preliminary data.</text>
</comment>
<organism evidence="2 3">
    <name type="scientific">Streptococcus ratti</name>
    <dbReference type="NCBI Taxonomy" id="1341"/>
    <lineage>
        <taxon>Bacteria</taxon>
        <taxon>Bacillati</taxon>
        <taxon>Bacillota</taxon>
        <taxon>Bacilli</taxon>
        <taxon>Lactobacillales</taxon>
        <taxon>Streptococcaceae</taxon>
        <taxon>Streptococcus</taxon>
    </lineage>
</organism>
<protein>
    <submittedName>
        <fullName evidence="2">Alpha/beta hydrolase</fullName>
    </submittedName>
</protein>
<gene>
    <name evidence="2" type="ORF">HHO37_08620</name>
</gene>